<name>A0A290WZH9_9BURK</name>
<dbReference type="GO" id="GO:0016747">
    <property type="term" value="F:acyltransferase activity, transferring groups other than amino-acyl groups"/>
    <property type="evidence" value="ECO:0007669"/>
    <property type="project" value="InterPro"/>
</dbReference>
<evidence type="ECO:0000313" key="2">
    <source>
        <dbReference type="EMBL" id="ATD62287.1"/>
    </source>
</evidence>
<proteinExistence type="predicted"/>
<organism evidence="2 3">
    <name type="scientific">Janthinobacterium svalbardensis</name>
    <dbReference type="NCBI Taxonomy" id="368607"/>
    <lineage>
        <taxon>Bacteria</taxon>
        <taxon>Pseudomonadati</taxon>
        <taxon>Pseudomonadota</taxon>
        <taxon>Betaproteobacteria</taxon>
        <taxon>Burkholderiales</taxon>
        <taxon>Oxalobacteraceae</taxon>
        <taxon>Janthinobacterium</taxon>
    </lineage>
</organism>
<dbReference type="InterPro" id="IPR000182">
    <property type="entry name" value="GNAT_dom"/>
</dbReference>
<protein>
    <recommendedName>
        <fullName evidence="1">N-acetyltransferase domain-containing protein</fullName>
    </recommendedName>
</protein>
<feature type="domain" description="N-acetyltransferase" evidence="1">
    <location>
        <begin position="1"/>
        <end position="115"/>
    </location>
</feature>
<dbReference type="InterPro" id="IPR016181">
    <property type="entry name" value="Acyl_CoA_acyltransferase"/>
</dbReference>
<dbReference type="Gene3D" id="3.40.630.30">
    <property type="match status" value="1"/>
</dbReference>
<sequence length="115" mass="12023">MIHDGSLQAPAVPAGYRLDVATSQAITTARIFTGDGTVAASGHAVEHAGVFVFDRIVTEAAHRRRGLGRALIAALAARQRSGSARPVLVATEDGLKLYASLGWHIQSAYSTATII</sequence>
<accession>A0A290WZH9</accession>
<dbReference type="EMBL" id="CP023422">
    <property type="protein sequence ID" value="ATD62287.1"/>
    <property type="molecule type" value="Genomic_DNA"/>
</dbReference>
<dbReference type="AlphaFoldDB" id="A0A290WZH9"/>
<keyword evidence="3" id="KW-1185">Reference proteome</keyword>
<gene>
    <name evidence="2" type="ORF">CNX70_20680</name>
</gene>
<dbReference type="KEGG" id="jsv:CNX70_20680"/>
<evidence type="ECO:0000313" key="3">
    <source>
        <dbReference type="Proteomes" id="UP000218437"/>
    </source>
</evidence>
<reference evidence="2 3" key="1">
    <citation type="submission" date="2017-09" db="EMBL/GenBank/DDBJ databases">
        <title>Complete genome sequence of Janthinobacterium svalbardensis PAMC 27463.</title>
        <authorList>
            <person name="Cho Y.-J."/>
            <person name="Cho A."/>
            <person name="Kim O.-S."/>
            <person name="Lee J.-I."/>
        </authorList>
    </citation>
    <scope>NUCLEOTIDE SEQUENCE [LARGE SCALE GENOMIC DNA]</scope>
    <source>
        <strain evidence="2 3">PAMC 27463</strain>
    </source>
</reference>
<dbReference type="Proteomes" id="UP000218437">
    <property type="component" value="Chromosome"/>
</dbReference>
<dbReference type="PROSITE" id="PS51186">
    <property type="entry name" value="GNAT"/>
    <property type="match status" value="1"/>
</dbReference>
<dbReference type="Pfam" id="PF13508">
    <property type="entry name" value="Acetyltransf_7"/>
    <property type="match status" value="1"/>
</dbReference>
<evidence type="ECO:0000259" key="1">
    <source>
        <dbReference type="PROSITE" id="PS51186"/>
    </source>
</evidence>
<dbReference type="SUPFAM" id="SSF55729">
    <property type="entry name" value="Acyl-CoA N-acyltransferases (Nat)"/>
    <property type="match status" value="1"/>
</dbReference>